<accession>A0ABT5VNS1</accession>
<evidence type="ECO:0000313" key="2">
    <source>
        <dbReference type="Proteomes" id="UP001528920"/>
    </source>
</evidence>
<dbReference type="EMBL" id="JAKJSC010000001">
    <property type="protein sequence ID" value="MDE5417082.1"/>
    <property type="molecule type" value="Genomic_DNA"/>
</dbReference>
<dbReference type="Proteomes" id="UP001528920">
    <property type="component" value="Unassembled WGS sequence"/>
</dbReference>
<comment type="caution">
    <text evidence="1">The sequence shown here is derived from an EMBL/GenBank/DDBJ whole genome shotgun (WGS) entry which is preliminary data.</text>
</comment>
<protein>
    <submittedName>
        <fullName evidence="1">Uncharacterized protein</fullName>
    </submittedName>
</protein>
<sequence length="367" mass="41060">MSVLSILLIDNAIAQTIGKNFIVIEAENTTSELGLWKLITPTDSTYFSLEGEVAPVNETHLEFTGNDHNGGEANSPLEYRFTCPKTGEYRMVMRMHQRLLGLAEDKCNDVYVRLAGEFTSASKAFTTDDLKQDMKFYGRGTDTWGVCYKGEGGEHHKREAIMYNLKKGQEYVFTMSGRAQRTNIDYILFFETSIPLIVKSFVDLATNNDEKYRPQALKKMVINAVDFNKFSRIEGFESALIDKKKQAEILSVKVPLATAAAQTVYKGKSGKAVFKINTMLEIDGEPKYTLKVNGKEVGCVVNDRIYGSSIADYTIQNHVLNRVAIPIEKGDLLQVEFTNATNGFIPEGESTATARARWVSLEICTMK</sequence>
<keyword evidence="2" id="KW-1185">Reference proteome</keyword>
<gene>
    <name evidence="1" type="ORF">L3049_03600</name>
</gene>
<proteinExistence type="predicted"/>
<organism evidence="1 2">
    <name type="scientific">Paralabilibaculum antarcticum</name>
    <dbReference type="NCBI Taxonomy" id="2912572"/>
    <lineage>
        <taxon>Bacteria</taxon>
        <taxon>Pseudomonadati</taxon>
        <taxon>Bacteroidota</taxon>
        <taxon>Bacteroidia</taxon>
        <taxon>Marinilabiliales</taxon>
        <taxon>Marinifilaceae</taxon>
        <taxon>Paralabilibaculum</taxon>
    </lineage>
</organism>
<name>A0ABT5VNS1_9BACT</name>
<reference evidence="1 2" key="1">
    <citation type="submission" date="2022-01" db="EMBL/GenBank/DDBJ databases">
        <title>Labilibaculum sp. nov, a marine bacterium isolated from Antarctica.</title>
        <authorList>
            <person name="Dai W."/>
        </authorList>
    </citation>
    <scope>NUCLEOTIDE SEQUENCE [LARGE SCALE GENOMIC DNA]</scope>
    <source>
        <strain evidence="1 2">DW002</strain>
    </source>
</reference>
<evidence type="ECO:0000313" key="1">
    <source>
        <dbReference type="EMBL" id="MDE5417082.1"/>
    </source>
</evidence>
<dbReference type="RefSeq" id="WP_275108420.1">
    <property type="nucleotide sequence ID" value="NZ_JAKJSC010000001.1"/>
</dbReference>